<dbReference type="InterPro" id="IPR013025">
    <property type="entry name" value="Ribosomal_uL23-like"/>
</dbReference>
<evidence type="ECO:0000313" key="6">
    <source>
        <dbReference type="EMBL" id="PIA31477.1"/>
    </source>
</evidence>
<protein>
    <recommendedName>
        <fullName evidence="8">Ribosomal protein L23/L25 N-terminal domain-containing protein</fullName>
    </recommendedName>
</protein>
<evidence type="ECO:0008006" key="8">
    <source>
        <dbReference type="Google" id="ProtNLM"/>
    </source>
</evidence>
<dbReference type="GO" id="GO:0003735">
    <property type="term" value="F:structural constituent of ribosome"/>
    <property type="evidence" value="ECO:0007669"/>
    <property type="project" value="InterPro"/>
</dbReference>
<dbReference type="GO" id="GO:0019843">
    <property type="term" value="F:rRNA binding"/>
    <property type="evidence" value="ECO:0007669"/>
    <property type="project" value="UniProtKB-KW"/>
</dbReference>
<dbReference type="FunFam" id="3.30.70.330:FF:000532">
    <property type="entry name" value="50S ribosomal protein L23"/>
    <property type="match status" value="1"/>
</dbReference>
<dbReference type="GO" id="GO:1990904">
    <property type="term" value="C:ribonucleoprotein complex"/>
    <property type="evidence" value="ECO:0007669"/>
    <property type="project" value="UniProtKB-KW"/>
</dbReference>
<evidence type="ECO:0000256" key="4">
    <source>
        <dbReference type="ARBA" id="ARBA00022980"/>
    </source>
</evidence>
<dbReference type="HAMAP" id="MF_01369_A">
    <property type="entry name" value="Ribosomal_uL23_A"/>
    <property type="match status" value="1"/>
</dbReference>
<evidence type="ECO:0000256" key="1">
    <source>
        <dbReference type="ARBA" id="ARBA00006700"/>
    </source>
</evidence>
<dbReference type="InterPro" id="IPR012677">
    <property type="entry name" value="Nucleotide-bd_a/b_plait_sf"/>
</dbReference>
<proteinExistence type="inferred from homology"/>
<dbReference type="NCBIfam" id="NF011118">
    <property type="entry name" value="PRK14548.1"/>
    <property type="match status" value="1"/>
</dbReference>
<organism evidence="6 7">
    <name type="scientific">Aquilegia coerulea</name>
    <name type="common">Rocky mountain columbine</name>
    <dbReference type="NCBI Taxonomy" id="218851"/>
    <lineage>
        <taxon>Eukaryota</taxon>
        <taxon>Viridiplantae</taxon>
        <taxon>Streptophyta</taxon>
        <taxon>Embryophyta</taxon>
        <taxon>Tracheophyta</taxon>
        <taxon>Spermatophyta</taxon>
        <taxon>Magnoliopsida</taxon>
        <taxon>Ranunculales</taxon>
        <taxon>Ranunculaceae</taxon>
        <taxon>Thalictroideae</taxon>
        <taxon>Aquilegia</taxon>
    </lineage>
</organism>
<dbReference type="EMBL" id="KZ305066">
    <property type="protein sequence ID" value="PIA31477.1"/>
    <property type="molecule type" value="Genomic_DNA"/>
</dbReference>
<sequence length="143" mass="16439">MELGLKLANPGFCQIWENKMRVKKKIGTYTVTFQQRGNPKYPRSISTTAPSTRHKLEYYQILKYPLTTESAIKEIQDNNTLVFIVDIHADKKNIRDAVKMLYDIQIKKVNTLTRPGGRTKKAFVSLAPDYNALDVVNKFGKIF</sequence>
<dbReference type="PANTHER" id="PTHR11620">
    <property type="entry name" value="60S RIBOSOMAL PROTEIN L23A"/>
    <property type="match status" value="1"/>
</dbReference>
<evidence type="ECO:0000313" key="7">
    <source>
        <dbReference type="Proteomes" id="UP000230069"/>
    </source>
</evidence>
<keyword evidence="3" id="KW-0694">RNA-binding</keyword>
<gene>
    <name evidence="6" type="ORF">AQUCO_04900051v1</name>
</gene>
<name>A0A2G5CKX0_AQUCA</name>
<dbReference type="AlphaFoldDB" id="A0A2G5CKX0"/>
<evidence type="ECO:0000256" key="5">
    <source>
        <dbReference type="ARBA" id="ARBA00023274"/>
    </source>
</evidence>
<dbReference type="SUPFAM" id="SSF54189">
    <property type="entry name" value="Ribosomal proteins S24e, L23 and L15e"/>
    <property type="match status" value="1"/>
</dbReference>
<dbReference type="Proteomes" id="UP000230069">
    <property type="component" value="Unassembled WGS sequence"/>
</dbReference>
<dbReference type="GO" id="GO:0005840">
    <property type="term" value="C:ribosome"/>
    <property type="evidence" value="ECO:0007669"/>
    <property type="project" value="UniProtKB-KW"/>
</dbReference>
<keyword evidence="4" id="KW-0689">Ribosomal protein</keyword>
<dbReference type="GO" id="GO:0006412">
    <property type="term" value="P:translation"/>
    <property type="evidence" value="ECO:0007669"/>
    <property type="project" value="InterPro"/>
</dbReference>
<dbReference type="Pfam" id="PF00276">
    <property type="entry name" value="Ribosomal_L23"/>
    <property type="match status" value="1"/>
</dbReference>
<keyword evidence="7" id="KW-1185">Reference proteome</keyword>
<keyword evidence="5" id="KW-0687">Ribonucleoprotein</keyword>
<dbReference type="Gene3D" id="3.30.70.330">
    <property type="match status" value="1"/>
</dbReference>
<evidence type="ECO:0000256" key="2">
    <source>
        <dbReference type="ARBA" id="ARBA00022730"/>
    </source>
</evidence>
<dbReference type="OrthoDB" id="1267328at2759"/>
<dbReference type="InParanoid" id="A0A2G5CKX0"/>
<evidence type="ECO:0000256" key="3">
    <source>
        <dbReference type="ARBA" id="ARBA00022884"/>
    </source>
</evidence>
<keyword evidence="2" id="KW-0699">rRNA-binding</keyword>
<accession>A0A2G5CKX0</accession>
<reference evidence="6 7" key="1">
    <citation type="submission" date="2017-09" db="EMBL/GenBank/DDBJ databases">
        <title>WGS assembly of Aquilegia coerulea Goldsmith.</title>
        <authorList>
            <person name="Hodges S."/>
            <person name="Kramer E."/>
            <person name="Nordborg M."/>
            <person name="Tomkins J."/>
            <person name="Borevitz J."/>
            <person name="Derieg N."/>
            <person name="Yan J."/>
            <person name="Mihaltcheva S."/>
            <person name="Hayes R.D."/>
            <person name="Rokhsar D."/>
        </authorList>
    </citation>
    <scope>NUCLEOTIDE SEQUENCE [LARGE SCALE GENOMIC DNA]</scope>
    <source>
        <strain evidence="7">cv. Goldsmith</strain>
    </source>
</reference>
<dbReference type="InterPro" id="IPR012678">
    <property type="entry name" value="Ribosomal_uL23/eL15/eS24_sf"/>
</dbReference>
<comment type="similarity">
    <text evidence="1">Belongs to the universal ribosomal protein uL23 family.</text>
</comment>
<dbReference type="STRING" id="218851.A0A2G5CKX0"/>